<keyword evidence="4" id="KW-1185">Reference proteome</keyword>
<keyword evidence="2" id="KW-0472">Membrane</keyword>
<feature type="transmembrane region" description="Helical" evidence="2">
    <location>
        <begin position="63"/>
        <end position="81"/>
    </location>
</feature>
<proteinExistence type="predicted"/>
<protein>
    <submittedName>
        <fullName evidence="3">DUF6082 family protein</fullName>
    </submittedName>
</protein>
<accession>A0ABW6WLX8</accession>
<feature type="region of interest" description="Disordered" evidence="1">
    <location>
        <begin position="207"/>
        <end position="239"/>
    </location>
</feature>
<keyword evidence="2" id="KW-0812">Transmembrane</keyword>
<organism evidence="3 4">
    <name type="scientific">Paractinoplanes globisporus</name>
    <dbReference type="NCBI Taxonomy" id="113565"/>
    <lineage>
        <taxon>Bacteria</taxon>
        <taxon>Bacillati</taxon>
        <taxon>Actinomycetota</taxon>
        <taxon>Actinomycetes</taxon>
        <taxon>Micromonosporales</taxon>
        <taxon>Micromonosporaceae</taxon>
        <taxon>Paractinoplanes</taxon>
    </lineage>
</organism>
<reference evidence="3 4" key="1">
    <citation type="submission" date="2024-10" db="EMBL/GenBank/DDBJ databases">
        <title>The Natural Products Discovery Center: Release of the First 8490 Sequenced Strains for Exploring Actinobacteria Biosynthetic Diversity.</title>
        <authorList>
            <person name="Kalkreuter E."/>
            <person name="Kautsar S.A."/>
            <person name="Yang D."/>
            <person name="Bader C.D."/>
            <person name="Teijaro C.N."/>
            <person name="Fluegel L."/>
            <person name="Davis C.M."/>
            <person name="Simpson J.R."/>
            <person name="Lauterbach L."/>
            <person name="Steele A.D."/>
            <person name="Gui C."/>
            <person name="Meng S."/>
            <person name="Li G."/>
            <person name="Viehrig K."/>
            <person name="Ye F."/>
            <person name="Su P."/>
            <person name="Kiefer A.F."/>
            <person name="Nichols A."/>
            <person name="Cepeda A.J."/>
            <person name="Yan W."/>
            <person name="Fan B."/>
            <person name="Jiang Y."/>
            <person name="Adhikari A."/>
            <person name="Zheng C.-J."/>
            <person name="Schuster L."/>
            <person name="Cowan T.M."/>
            <person name="Smanski M.J."/>
            <person name="Chevrette M.G."/>
            <person name="De Carvalho L.P.S."/>
            <person name="Shen B."/>
        </authorList>
    </citation>
    <scope>NUCLEOTIDE SEQUENCE [LARGE SCALE GENOMIC DNA]</scope>
    <source>
        <strain evidence="3 4">NPDC000087</strain>
    </source>
</reference>
<dbReference type="Proteomes" id="UP001602245">
    <property type="component" value="Unassembled WGS sequence"/>
</dbReference>
<dbReference type="RefSeq" id="WP_157296574.1">
    <property type="nucleotide sequence ID" value="NZ_JBIAZU010000006.1"/>
</dbReference>
<evidence type="ECO:0000256" key="1">
    <source>
        <dbReference type="SAM" id="MobiDB-lite"/>
    </source>
</evidence>
<comment type="caution">
    <text evidence="3">The sequence shown here is derived from an EMBL/GenBank/DDBJ whole genome shotgun (WGS) entry which is preliminary data.</text>
</comment>
<keyword evidence="2" id="KW-1133">Transmembrane helix</keyword>
<name>A0ABW6WLX8_9ACTN</name>
<evidence type="ECO:0000256" key="2">
    <source>
        <dbReference type="SAM" id="Phobius"/>
    </source>
</evidence>
<sequence length="239" mass="26005">MKADGAMGPYRNRALMRFSFGLVVLAAATLLTLLGGVGAAVVVGQRAAADDWGRWSDVGQTFGVLSSIISGLTLVAVVIAARVQFQELRRSAAADLSMLHLEILKMSINDQQLAEVWPAFQPGLSAESNRQFLYANIIYQFHWTSLKLNKASDEEIFGSMRYLFTSTLMRKYWAAAARARTSLAPGSPEYAFAKKLDDLCQDYEAAVATSDRGSRHPTAPDPSESPDLTEKGARVPVAD</sequence>
<evidence type="ECO:0000313" key="4">
    <source>
        <dbReference type="Proteomes" id="UP001602245"/>
    </source>
</evidence>
<evidence type="ECO:0000313" key="3">
    <source>
        <dbReference type="EMBL" id="MFF5294294.1"/>
    </source>
</evidence>
<dbReference type="Pfam" id="PF19560">
    <property type="entry name" value="DUF6082"/>
    <property type="match status" value="1"/>
</dbReference>
<dbReference type="EMBL" id="JBIAZU010000006">
    <property type="protein sequence ID" value="MFF5294294.1"/>
    <property type="molecule type" value="Genomic_DNA"/>
</dbReference>
<dbReference type="InterPro" id="IPR045728">
    <property type="entry name" value="DUF6082"/>
</dbReference>
<gene>
    <name evidence="3" type="ORF">ACFY35_33065</name>
</gene>